<dbReference type="InterPro" id="IPR021328">
    <property type="entry name" value="CotB-like"/>
</dbReference>
<dbReference type="Proteomes" id="UP000199444">
    <property type="component" value="Unassembled WGS sequence"/>
</dbReference>
<dbReference type="EMBL" id="FNKD01000001">
    <property type="protein sequence ID" value="SDQ14006.1"/>
    <property type="molecule type" value="Genomic_DNA"/>
</dbReference>
<reference evidence="1 2" key="1">
    <citation type="submission" date="2016-10" db="EMBL/GenBank/DDBJ databases">
        <authorList>
            <person name="de Groot N.N."/>
        </authorList>
    </citation>
    <scope>NUCLEOTIDE SEQUENCE [LARGE SCALE GENOMIC DNA]</scope>
    <source>
        <strain evidence="1 2">CGMCC 1.10449</strain>
    </source>
</reference>
<dbReference type="SUPFAM" id="SSF158430">
    <property type="entry name" value="Bacillus cereus metalloprotein-like"/>
    <property type="match status" value="1"/>
</dbReference>
<dbReference type="Gene3D" id="1.20.1260.120">
    <property type="entry name" value="Protein of unknown function DUF2935"/>
    <property type="match status" value="1"/>
</dbReference>
<accession>A0A1H0YGK3</accession>
<organism evidence="1 2">
    <name type="scientific">Virgibacillus salinus</name>
    <dbReference type="NCBI Taxonomy" id="553311"/>
    <lineage>
        <taxon>Bacteria</taxon>
        <taxon>Bacillati</taxon>
        <taxon>Bacillota</taxon>
        <taxon>Bacilli</taxon>
        <taxon>Bacillales</taxon>
        <taxon>Bacillaceae</taxon>
        <taxon>Virgibacillus</taxon>
    </lineage>
</organism>
<evidence type="ECO:0000313" key="1">
    <source>
        <dbReference type="EMBL" id="SDQ14006.1"/>
    </source>
</evidence>
<evidence type="ECO:0000313" key="2">
    <source>
        <dbReference type="Proteomes" id="UP000199444"/>
    </source>
</evidence>
<dbReference type="AlphaFoldDB" id="A0A1H0YGK3"/>
<protein>
    <recommendedName>
        <fullName evidence="3">DUF2935 domain-containing protein</fullName>
    </recommendedName>
</protein>
<gene>
    <name evidence="1" type="ORF">SAMN05216231_0629</name>
</gene>
<evidence type="ECO:0008006" key="3">
    <source>
        <dbReference type="Google" id="ProtNLM"/>
    </source>
</evidence>
<dbReference type="STRING" id="553311.SAMN05216231_0629"/>
<keyword evidence="2" id="KW-1185">Reference proteome</keyword>
<dbReference type="Pfam" id="PF11155">
    <property type="entry name" value="DUF2935"/>
    <property type="match status" value="1"/>
</dbReference>
<dbReference type="RefSeq" id="WP_092491493.1">
    <property type="nucleotide sequence ID" value="NZ_FNKD01000001.1"/>
</dbReference>
<proteinExistence type="predicted"/>
<name>A0A1H0YGK3_9BACI</name>
<sequence>MQFYYGSQMPLRVLDEAEFWKEQESEHTVVMRELVQDLESEYVDALKRWEDVLNTTHQHVKRFVESVIRSNNQISPALYNQVLELVTFCLQESVAFTQFCRQVKSESAAVQANPTAKVVIDHIIDESEYFIGIAQTILYEQQI</sequence>